<accession>A0A7X3SLC9</accession>
<evidence type="ECO:0000259" key="2">
    <source>
        <dbReference type="PROSITE" id="PS51736"/>
    </source>
</evidence>
<dbReference type="Pfam" id="PF00239">
    <property type="entry name" value="Resolvase"/>
    <property type="match status" value="1"/>
</dbReference>
<evidence type="ECO:0000313" key="4">
    <source>
        <dbReference type="EMBL" id="MXP78280.1"/>
    </source>
</evidence>
<sequence length="511" mass="58929">MNIAAYCRVSTDKSDQLNSLDAQKKFFTEYTQKNGHDLVKLYADEGISGTKIKNRKEFLQLMRDAKQGLFDMVVVKDISRFARNTVDLLQSIRTLKALGIETTFLTANMTVLGQSEFVLTIFGALAQEESANTSKRVKFGKKMNAEKGRVPNIVYGYDKTNGDYFNLGINKEEAKIIRQIFTWYIEEGYGAAKIANMLNERGCKTKRGYSFSQNAICRILTNELYTGKIINGKEEVTDFLTGTRAGKDQSEWLVKDRPDLRIIEPEQFDKAQEVLAGRHGAFNMKRERQSNKYLFSTLIKCKECGWSFRRTVRTYKNTYIRWVCSGHNGKGADNCPNAVTVDEEELIQALEEYFAEMLKSKKNVIAHVVKEFVKIYKAKDENENYEKELNDSLARMKKTRQKYMDMYTDDLISREELNEKIGGMKAEIEKLENNLKLVQYNLNKGDQLEDVIRMTFKRIEDIVSVRDMTNEQLKQIIQKIEVDKEGNVDIYLRLFGDLGLNETVLICDNHT</sequence>
<dbReference type="PROSITE" id="PS51736">
    <property type="entry name" value="RECOMBINASES_3"/>
    <property type="match status" value="1"/>
</dbReference>
<proteinExistence type="predicted"/>
<dbReference type="InterPro" id="IPR006119">
    <property type="entry name" value="Resolv_N"/>
</dbReference>
<feature type="domain" description="Resolvase/invertase-type recombinase catalytic" evidence="2">
    <location>
        <begin position="2"/>
        <end position="148"/>
    </location>
</feature>
<evidence type="ECO:0000256" key="1">
    <source>
        <dbReference type="SAM" id="Coils"/>
    </source>
</evidence>
<dbReference type="PROSITE" id="PS51737">
    <property type="entry name" value="RECOMBINASE_DNA_BIND"/>
    <property type="match status" value="1"/>
</dbReference>
<comment type="caution">
    <text evidence="4">The sequence shown here is derived from an EMBL/GenBank/DDBJ whole genome shotgun (WGS) entry which is preliminary data.</text>
</comment>
<reference evidence="4 5" key="1">
    <citation type="submission" date="2019-12" db="EMBL/GenBank/DDBJ databases">
        <title>Sporaefaciens musculi gen. nov., sp. nov., a novel bacterium isolated from the caecum of an obese mouse.</title>
        <authorList>
            <person name="Rasmussen T.S."/>
            <person name="Streidl T."/>
            <person name="Hitch T.C.A."/>
            <person name="Wortmann E."/>
            <person name="Deptula P."/>
            <person name="Hansen M."/>
            <person name="Nielsen D.S."/>
            <person name="Clavel T."/>
            <person name="Vogensen F.K."/>
        </authorList>
    </citation>
    <scope>NUCLEOTIDE SEQUENCE [LARGE SCALE GENOMIC DNA]</scope>
    <source>
        <strain evidence="4 5">WCA-9-b2</strain>
    </source>
</reference>
<dbReference type="Gene3D" id="3.40.50.1390">
    <property type="entry name" value="Resolvase, N-terminal catalytic domain"/>
    <property type="match status" value="1"/>
</dbReference>
<dbReference type="EMBL" id="WUQX01000001">
    <property type="protein sequence ID" value="MXP78280.1"/>
    <property type="molecule type" value="Genomic_DNA"/>
</dbReference>
<dbReference type="SMART" id="SM00857">
    <property type="entry name" value="Resolvase"/>
    <property type="match status" value="1"/>
</dbReference>
<evidence type="ECO:0000313" key="5">
    <source>
        <dbReference type="Proteomes" id="UP000460412"/>
    </source>
</evidence>
<keyword evidence="1" id="KW-0175">Coiled coil</keyword>
<gene>
    <name evidence="4" type="ORF">GN277_23885</name>
</gene>
<dbReference type="Pfam" id="PF13408">
    <property type="entry name" value="Zn_ribbon_recom"/>
    <property type="match status" value="1"/>
</dbReference>
<dbReference type="Pfam" id="PF07508">
    <property type="entry name" value="Recombinase"/>
    <property type="match status" value="1"/>
</dbReference>
<dbReference type="AlphaFoldDB" id="A0A7X3SLC9"/>
<dbReference type="InterPro" id="IPR050639">
    <property type="entry name" value="SSR_resolvase"/>
</dbReference>
<feature type="coiled-coil region" evidence="1">
    <location>
        <begin position="375"/>
        <end position="441"/>
    </location>
</feature>
<dbReference type="Gene3D" id="3.90.1750.20">
    <property type="entry name" value="Putative Large Serine Recombinase, Chain B, Domain 2"/>
    <property type="match status" value="1"/>
</dbReference>
<name>A0A7X3SLC9_9FIRM</name>
<dbReference type="PANTHER" id="PTHR30461:SF23">
    <property type="entry name" value="DNA RECOMBINASE-RELATED"/>
    <property type="match status" value="1"/>
</dbReference>
<organism evidence="4 5">
    <name type="scientific">Sporofaciens musculi</name>
    <dbReference type="NCBI Taxonomy" id="2681861"/>
    <lineage>
        <taxon>Bacteria</taxon>
        <taxon>Bacillati</taxon>
        <taxon>Bacillota</taxon>
        <taxon>Clostridia</taxon>
        <taxon>Lachnospirales</taxon>
        <taxon>Lachnospiraceae</taxon>
        <taxon>Sporofaciens</taxon>
    </lineage>
</organism>
<dbReference type="CDD" id="cd00338">
    <property type="entry name" value="Ser_Recombinase"/>
    <property type="match status" value="1"/>
</dbReference>
<feature type="domain" description="Recombinase" evidence="3">
    <location>
        <begin position="154"/>
        <end position="281"/>
    </location>
</feature>
<dbReference type="InterPro" id="IPR038109">
    <property type="entry name" value="DNA_bind_recomb_sf"/>
</dbReference>
<dbReference type="InterPro" id="IPR025827">
    <property type="entry name" value="Zn_ribbon_recom_dom"/>
</dbReference>
<dbReference type="GO" id="GO:0003677">
    <property type="term" value="F:DNA binding"/>
    <property type="evidence" value="ECO:0007669"/>
    <property type="project" value="InterPro"/>
</dbReference>
<evidence type="ECO:0000259" key="3">
    <source>
        <dbReference type="PROSITE" id="PS51737"/>
    </source>
</evidence>
<dbReference type="SUPFAM" id="SSF53041">
    <property type="entry name" value="Resolvase-like"/>
    <property type="match status" value="1"/>
</dbReference>
<dbReference type="InterPro" id="IPR036162">
    <property type="entry name" value="Resolvase-like_N_sf"/>
</dbReference>
<dbReference type="InterPro" id="IPR011109">
    <property type="entry name" value="DNA_bind_recombinase_dom"/>
</dbReference>
<dbReference type="GO" id="GO:0000150">
    <property type="term" value="F:DNA strand exchange activity"/>
    <property type="evidence" value="ECO:0007669"/>
    <property type="project" value="InterPro"/>
</dbReference>
<dbReference type="RefSeq" id="WP_159754706.1">
    <property type="nucleotide sequence ID" value="NZ_WUQX01000001.1"/>
</dbReference>
<dbReference type="Proteomes" id="UP000460412">
    <property type="component" value="Unassembled WGS sequence"/>
</dbReference>
<protein>
    <submittedName>
        <fullName evidence="4">Recombinase family protein</fullName>
    </submittedName>
</protein>
<keyword evidence="5" id="KW-1185">Reference proteome</keyword>
<dbReference type="PANTHER" id="PTHR30461">
    <property type="entry name" value="DNA-INVERTASE FROM LAMBDOID PROPHAGE"/>
    <property type="match status" value="1"/>
</dbReference>